<proteinExistence type="predicted"/>
<keyword evidence="2" id="KW-0547">Nucleotide-binding</keyword>
<feature type="domain" description="ABC transporter" evidence="5">
    <location>
        <begin position="166"/>
        <end position="393"/>
    </location>
</feature>
<evidence type="ECO:0000259" key="5">
    <source>
        <dbReference type="PROSITE" id="PS50893"/>
    </source>
</evidence>
<feature type="compositionally biased region" description="Pro residues" evidence="4">
    <location>
        <begin position="116"/>
        <end position="126"/>
    </location>
</feature>
<keyword evidence="7" id="KW-1185">Reference proteome</keyword>
<protein>
    <recommendedName>
        <fullName evidence="5">ABC transporter domain-containing protein</fullName>
    </recommendedName>
</protein>
<dbReference type="SUPFAM" id="SSF52540">
    <property type="entry name" value="P-loop containing nucleoside triphosphate hydrolases"/>
    <property type="match status" value="1"/>
</dbReference>
<dbReference type="Gene3D" id="3.40.50.300">
    <property type="entry name" value="P-loop containing nucleotide triphosphate hydrolases"/>
    <property type="match status" value="1"/>
</dbReference>
<evidence type="ECO:0000256" key="2">
    <source>
        <dbReference type="ARBA" id="ARBA00022741"/>
    </source>
</evidence>
<name>A0ABN3RSN3_9ACTN</name>
<dbReference type="InterPro" id="IPR017871">
    <property type="entry name" value="ABC_transporter-like_CS"/>
</dbReference>
<dbReference type="InterPro" id="IPR003593">
    <property type="entry name" value="AAA+_ATPase"/>
</dbReference>
<dbReference type="PANTHER" id="PTHR42788">
    <property type="entry name" value="TAURINE IMPORT ATP-BINDING PROTEIN-RELATED"/>
    <property type="match status" value="1"/>
</dbReference>
<evidence type="ECO:0000256" key="3">
    <source>
        <dbReference type="ARBA" id="ARBA00022840"/>
    </source>
</evidence>
<sequence>MGLVRPQRTAGRQPPPRAAHPDPVDEPPPPAGRERASDQHPSPVPPTPRPAPRSPRPRRPAPHAPCPDLTTRHIVGAPRFSAIGTARVPGRPGAPGRRPDGTLSALRKEHLVGEPHPSPAPTPPPTTSADLTPSAPPTPTTSHGPLRSPTSPASTTPSAATAPPALRARALARTFGRGGRALAALGPVDVEIAPGEFVCVVGPSGCGKSTLLRIAAGLLRPSAGELELRTGSDRPTAMIFQDYGIYDWKTVLANVRFGLDVQRVPRKEADRRARSWLARMGLADFATAYPAALSGGMRQRVAIARALAVEPEILLMDEPFAALDAQLRTILQDELLALTQTTRTTTLFITHSLEEALVLGDRVLVMSARPGRIIAERRPPFTRPRTPEVRAAPEFAALKAELWELLRGEVAGRTTAEPEGAVPA</sequence>
<dbReference type="EMBL" id="BAAARK010000007">
    <property type="protein sequence ID" value="GAA2659766.1"/>
    <property type="molecule type" value="Genomic_DNA"/>
</dbReference>
<feature type="compositionally biased region" description="Low complexity" evidence="4">
    <location>
        <begin position="140"/>
        <end position="164"/>
    </location>
</feature>
<dbReference type="PROSITE" id="PS00211">
    <property type="entry name" value="ABC_TRANSPORTER_1"/>
    <property type="match status" value="1"/>
</dbReference>
<accession>A0ABN3RSN3</accession>
<evidence type="ECO:0000313" key="6">
    <source>
        <dbReference type="EMBL" id="GAA2659766.1"/>
    </source>
</evidence>
<keyword evidence="3" id="KW-0067">ATP-binding</keyword>
<keyword evidence="1" id="KW-0813">Transport</keyword>
<evidence type="ECO:0000256" key="4">
    <source>
        <dbReference type="SAM" id="MobiDB-lite"/>
    </source>
</evidence>
<feature type="compositionally biased region" description="Low complexity" evidence="4">
    <location>
        <begin position="87"/>
        <end position="96"/>
    </location>
</feature>
<organism evidence="6 7">
    <name type="scientific">Streptomyces lunalinharesii</name>
    <dbReference type="NCBI Taxonomy" id="333384"/>
    <lineage>
        <taxon>Bacteria</taxon>
        <taxon>Bacillati</taxon>
        <taxon>Actinomycetota</taxon>
        <taxon>Actinomycetes</taxon>
        <taxon>Kitasatosporales</taxon>
        <taxon>Streptomycetaceae</taxon>
        <taxon>Streptomyces</taxon>
    </lineage>
</organism>
<dbReference type="InterPro" id="IPR027417">
    <property type="entry name" value="P-loop_NTPase"/>
</dbReference>
<gene>
    <name evidence="6" type="ORF">GCM10009864_28440</name>
</gene>
<dbReference type="CDD" id="cd03293">
    <property type="entry name" value="ABC_NrtD_SsuB_transporters"/>
    <property type="match status" value="1"/>
</dbReference>
<dbReference type="InterPro" id="IPR003439">
    <property type="entry name" value="ABC_transporter-like_ATP-bd"/>
</dbReference>
<dbReference type="InterPro" id="IPR050166">
    <property type="entry name" value="ABC_transporter_ATP-bind"/>
</dbReference>
<comment type="caution">
    <text evidence="6">The sequence shown here is derived from an EMBL/GenBank/DDBJ whole genome shotgun (WGS) entry which is preliminary data.</text>
</comment>
<evidence type="ECO:0000313" key="7">
    <source>
        <dbReference type="Proteomes" id="UP001500994"/>
    </source>
</evidence>
<reference evidence="6 7" key="1">
    <citation type="journal article" date="2019" name="Int. J. Syst. Evol. Microbiol.">
        <title>The Global Catalogue of Microorganisms (GCM) 10K type strain sequencing project: providing services to taxonomists for standard genome sequencing and annotation.</title>
        <authorList>
            <consortium name="The Broad Institute Genomics Platform"/>
            <consortium name="The Broad Institute Genome Sequencing Center for Infectious Disease"/>
            <person name="Wu L."/>
            <person name="Ma J."/>
        </authorList>
    </citation>
    <scope>NUCLEOTIDE SEQUENCE [LARGE SCALE GENOMIC DNA]</scope>
    <source>
        <strain evidence="6 7">JCM 16374</strain>
    </source>
</reference>
<evidence type="ECO:0000256" key="1">
    <source>
        <dbReference type="ARBA" id="ARBA00022448"/>
    </source>
</evidence>
<feature type="region of interest" description="Disordered" evidence="4">
    <location>
        <begin position="1"/>
        <end position="164"/>
    </location>
</feature>
<feature type="compositionally biased region" description="Pro residues" evidence="4">
    <location>
        <begin position="42"/>
        <end position="54"/>
    </location>
</feature>
<dbReference type="SMART" id="SM00382">
    <property type="entry name" value="AAA"/>
    <property type="match status" value="1"/>
</dbReference>
<dbReference type="PANTHER" id="PTHR42788:SF13">
    <property type="entry name" value="ALIPHATIC SULFONATES IMPORT ATP-BINDING PROTEIN SSUB"/>
    <property type="match status" value="1"/>
</dbReference>
<dbReference type="PROSITE" id="PS50893">
    <property type="entry name" value="ABC_TRANSPORTER_2"/>
    <property type="match status" value="1"/>
</dbReference>
<dbReference type="Proteomes" id="UP001500994">
    <property type="component" value="Unassembled WGS sequence"/>
</dbReference>
<dbReference type="Pfam" id="PF00005">
    <property type="entry name" value="ABC_tran"/>
    <property type="match status" value="1"/>
</dbReference>